<evidence type="ECO:0000256" key="3">
    <source>
        <dbReference type="SAM" id="MobiDB-lite"/>
    </source>
</evidence>
<dbReference type="Proteomes" id="UP000234681">
    <property type="component" value="Chromosome 7"/>
</dbReference>
<dbReference type="PANTHER" id="PTHR45762:SF2">
    <property type="entry name" value="ZINC FINGER RNA-BINDING PROTEIN 2"/>
    <property type="match status" value="1"/>
</dbReference>
<reference evidence="6" key="2">
    <citation type="submission" date="2005-07" db="EMBL/GenBank/DDBJ databases">
        <authorList>
            <person name="Mural R.J."/>
            <person name="Li P.W."/>
            <person name="Adams M.D."/>
            <person name="Amanatides P.G."/>
            <person name="Baden-Tillson H."/>
            <person name="Barnstead M."/>
            <person name="Chin S.H."/>
            <person name="Dew I."/>
            <person name="Evans C.A."/>
            <person name="Ferriera S."/>
            <person name="Flanigan M."/>
            <person name="Fosler C."/>
            <person name="Glodek A."/>
            <person name="Gu Z."/>
            <person name="Holt R.A."/>
            <person name="Jennings D."/>
            <person name="Kraft C.L."/>
            <person name="Lu F."/>
            <person name="Nguyen T."/>
            <person name="Nusskern D.R."/>
            <person name="Pfannkoch C.M."/>
            <person name="Sitter C."/>
            <person name="Sutton G.G."/>
            <person name="Venter J.C."/>
            <person name="Wang Z."/>
            <person name="Woodage T."/>
            <person name="Zheng X.H."/>
            <person name="Zhong F."/>
        </authorList>
    </citation>
    <scope>NUCLEOTIDE SEQUENCE</scope>
    <source>
        <strain evidence="6">BN</strain>
    </source>
</reference>
<dbReference type="AlphaFoldDB" id="A6K8B1"/>
<dbReference type="GO" id="GO:0008270">
    <property type="term" value="F:zinc ion binding"/>
    <property type="evidence" value="ECO:0007669"/>
    <property type="project" value="InterPro"/>
</dbReference>
<protein>
    <submittedName>
        <fullName evidence="6">RCG29391, isoform CRA_a</fullName>
    </submittedName>
</protein>
<feature type="compositionally biased region" description="Basic and acidic residues" evidence="3">
    <location>
        <begin position="161"/>
        <end position="173"/>
    </location>
</feature>
<dbReference type="Pfam" id="PF12874">
    <property type="entry name" value="zf-met"/>
    <property type="match status" value="2"/>
</dbReference>
<dbReference type="GO" id="GO:0003676">
    <property type="term" value="F:nucleic acid binding"/>
    <property type="evidence" value="ECO:0007669"/>
    <property type="project" value="InterPro"/>
</dbReference>
<dbReference type="SMART" id="SM00355">
    <property type="entry name" value="ZnF_C2H2"/>
    <property type="match status" value="2"/>
</dbReference>
<dbReference type="PROSITE" id="PS00028">
    <property type="entry name" value="ZINC_FINGER_C2H2_1"/>
    <property type="match status" value="1"/>
</dbReference>
<dbReference type="InterPro" id="IPR003604">
    <property type="entry name" value="Matrin/U1-like-C_Znf_C2H2"/>
</dbReference>
<feature type="region of interest" description="Disordered" evidence="3">
    <location>
        <begin position="1"/>
        <end position="61"/>
    </location>
</feature>
<name>A6K8B1_RAT</name>
<dbReference type="GO" id="GO:0005634">
    <property type="term" value="C:nucleus"/>
    <property type="evidence" value="ECO:0007669"/>
    <property type="project" value="UniProtKB-SubCell"/>
</dbReference>
<keyword evidence="2" id="KW-0539">Nucleus</keyword>
<dbReference type="EMBL" id="CH474029">
    <property type="protein sequence ID" value="EDL89179.1"/>
    <property type="molecule type" value="Genomic_DNA"/>
</dbReference>
<feature type="region of interest" description="Disordered" evidence="3">
    <location>
        <begin position="266"/>
        <end position="291"/>
    </location>
</feature>
<feature type="region of interest" description="Disordered" evidence="3">
    <location>
        <begin position="92"/>
        <end position="190"/>
    </location>
</feature>
<comment type="subcellular location">
    <subcellularLocation>
        <location evidence="1">Nucleus</location>
    </subcellularLocation>
</comment>
<proteinExistence type="predicted"/>
<evidence type="ECO:0000256" key="2">
    <source>
        <dbReference type="ARBA" id="ARBA00023242"/>
    </source>
</evidence>
<reference evidence="6" key="1">
    <citation type="journal article" date="2005" name="Genome Res.">
        <title>Gene and alternative splicing annotation with AIR.</title>
        <authorList>
            <person name="Florea L."/>
            <person name="Di Francesco V."/>
            <person name="Miller J."/>
            <person name="Turner R."/>
            <person name="Yao A."/>
            <person name="Harris M."/>
            <person name="Walenz B."/>
            <person name="Mobarry C."/>
            <person name="Merkulov G.V."/>
            <person name="Charlab R."/>
            <person name="Dew I."/>
            <person name="Deng Z."/>
            <person name="Istrail S."/>
            <person name="Li P."/>
            <person name="Sutton G."/>
        </authorList>
    </citation>
    <scope>NUCLEOTIDE SEQUENCE</scope>
    <source>
        <strain evidence="6">BN</strain>
    </source>
</reference>
<reference evidence="7" key="3">
    <citation type="submission" date="2005-09" db="EMBL/GenBank/DDBJ databases">
        <authorList>
            <person name="Mural R.J."/>
            <person name="Li P.W."/>
            <person name="Adams M.D."/>
            <person name="Amanatides P.G."/>
            <person name="Baden-Tillson H."/>
            <person name="Barnstead M."/>
            <person name="Chin S.H."/>
            <person name="Dew I."/>
            <person name="Evans C.A."/>
            <person name="Ferriera S."/>
            <person name="Flanigan M."/>
            <person name="Fosler C."/>
            <person name="Glodek A."/>
            <person name="Gu Z."/>
            <person name="Holt R.A."/>
            <person name="Jennings D."/>
            <person name="Kraft C.L."/>
            <person name="Lu F."/>
            <person name="Nguyen T."/>
            <person name="Nusskern D.R."/>
            <person name="Pfannkoch C.M."/>
            <person name="Sitter C."/>
            <person name="Sutton G.G."/>
            <person name="Venter J.C."/>
            <person name="Wang Z."/>
            <person name="Woodage T."/>
            <person name="Zheng X.H."/>
            <person name="Zhong F."/>
        </authorList>
    </citation>
    <scope>NUCLEOTIDE SEQUENCE [LARGE SCALE GENOMIC DNA]</scope>
    <source>
        <strain evidence="5">BN</strain>
        <strain evidence="7">BN, Sprague-Dawley</strain>
    </source>
</reference>
<evidence type="ECO:0000313" key="7">
    <source>
        <dbReference type="Proteomes" id="UP000234681"/>
    </source>
</evidence>
<feature type="compositionally biased region" description="Polar residues" evidence="3">
    <location>
        <begin position="44"/>
        <end position="61"/>
    </location>
</feature>
<dbReference type="Gene3D" id="3.30.160.60">
    <property type="entry name" value="Classic Zinc Finger"/>
    <property type="match status" value="1"/>
</dbReference>
<dbReference type="PANTHER" id="PTHR45762">
    <property type="entry name" value="ZINC FINGER RNA-BINDING PROTEIN"/>
    <property type="match status" value="1"/>
</dbReference>
<dbReference type="SUPFAM" id="SSF57667">
    <property type="entry name" value="beta-beta-alpha zinc fingers"/>
    <property type="match status" value="2"/>
</dbReference>
<feature type="domain" description="C2H2-type" evidence="4">
    <location>
        <begin position="211"/>
        <end position="233"/>
    </location>
</feature>
<gene>
    <name evidence="6" type="ORF">rCG_29391</name>
</gene>
<evidence type="ECO:0000313" key="6">
    <source>
        <dbReference type="EMBL" id="EDL89179.1"/>
    </source>
</evidence>
<dbReference type="SMART" id="SM00451">
    <property type="entry name" value="ZnF_U1"/>
    <property type="match status" value="2"/>
</dbReference>
<evidence type="ECO:0000259" key="4">
    <source>
        <dbReference type="PROSITE" id="PS00028"/>
    </source>
</evidence>
<evidence type="ECO:0000256" key="1">
    <source>
        <dbReference type="ARBA" id="ARBA00004123"/>
    </source>
</evidence>
<dbReference type="InterPro" id="IPR013087">
    <property type="entry name" value="Znf_C2H2_type"/>
</dbReference>
<evidence type="ECO:0000313" key="5">
    <source>
        <dbReference type="EMBL" id="EDL89178.1"/>
    </source>
</evidence>
<accession>A6K8B1</accession>
<dbReference type="FunFam" id="3.30.160.60:FF:000210">
    <property type="entry name" value="Zinc finger RNA-binding protein 2"/>
    <property type="match status" value="1"/>
</dbReference>
<dbReference type="InterPro" id="IPR036236">
    <property type="entry name" value="Znf_C2H2_sf"/>
</dbReference>
<dbReference type="EMBL" id="CH474029">
    <property type="protein sequence ID" value="EDL89178.1"/>
    <property type="molecule type" value="Genomic_DNA"/>
</dbReference>
<sequence>MVTAAERRRPRAAQTHGSGQPGRSPGQTYRDHLEGQKHRKKQAAQRTRTQPSGGPRGSQSLHCGLCAVSCTGADAYAAHMRGARHQKVFKLHTRLGKPIPSEPTPRSVTYTRGSDSTPETSVKHEAHARHSSHTQGRPAPAKGPAASRKGSPELQTVHSWPGDRRPSHCKAEATRGGSGEASGISGDTEPVGTEYVEQVCSEEGKVIRFRCKLCECSFNDRNARDMHLTGRRHRLQYRAARRTQQAARGASTAPGGGAAARVTHLGIASSHYQTRDGQPPAPVRAAAREQR</sequence>
<organism evidence="6 7">
    <name type="scientific">Rattus norvegicus</name>
    <name type="common">Rat</name>
    <dbReference type="NCBI Taxonomy" id="10116"/>
    <lineage>
        <taxon>Eukaryota</taxon>
        <taxon>Metazoa</taxon>
        <taxon>Chordata</taxon>
        <taxon>Craniata</taxon>
        <taxon>Vertebrata</taxon>
        <taxon>Euteleostomi</taxon>
        <taxon>Mammalia</taxon>
        <taxon>Eutheria</taxon>
        <taxon>Euarchontoglires</taxon>
        <taxon>Glires</taxon>
        <taxon>Rodentia</taxon>
        <taxon>Myomorpha</taxon>
        <taxon>Muroidea</taxon>
        <taxon>Muridae</taxon>
        <taxon>Murinae</taxon>
        <taxon>Rattus</taxon>
    </lineage>
</organism>
<feature type="compositionally biased region" description="Polar residues" evidence="3">
    <location>
        <begin position="104"/>
        <end position="120"/>
    </location>
</feature>